<organism evidence="7 8">
    <name type="scientific">Pseudomonas japonica</name>
    <dbReference type="NCBI Taxonomy" id="256466"/>
    <lineage>
        <taxon>Bacteria</taxon>
        <taxon>Pseudomonadati</taxon>
        <taxon>Pseudomonadota</taxon>
        <taxon>Gammaproteobacteria</taxon>
        <taxon>Pseudomonadales</taxon>
        <taxon>Pseudomonadaceae</taxon>
        <taxon>Pseudomonas</taxon>
    </lineage>
</organism>
<reference evidence="8" key="1">
    <citation type="submission" date="2017-06" db="EMBL/GenBank/DDBJ databases">
        <authorList>
            <person name="Varghese N."/>
            <person name="Submissions S."/>
        </authorList>
    </citation>
    <scope>NUCLEOTIDE SEQUENCE [LARGE SCALE GENOMIC DNA]</scope>
    <source>
        <strain evidence="8">DSM 22348</strain>
    </source>
</reference>
<dbReference type="STRING" id="1215104.GCA_000730585_03843"/>
<dbReference type="Gene3D" id="3.40.190.290">
    <property type="match status" value="1"/>
</dbReference>
<dbReference type="CDD" id="cd05466">
    <property type="entry name" value="PBP2_LTTR_substrate"/>
    <property type="match status" value="1"/>
</dbReference>
<protein>
    <submittedName>
        <fullName evidence="7">Transcriptional regulator, LysR family</fullName>
    </submittedName>
</protein>
<accession>A0A239A6J6</accession>
<dbReference type="PRINTS" id="PR00039">
    <property type="entry name" value="HTHLYSR"/>
</dbReference>
<keyword evidence="8" id="KW-1185">Reference proteome</keyword>
<dbReference type="Gene3D" id="1.10.10.10">
    <property type="entry name" value="Winged helix-like DNA-binding domain superfamily/Winged helix DNA-binding domain"/>
    <property type="match status" value="1"/>
</dbReference>
<name>A0A239A6J6_9PSED</name>
<evidence type="ECO:0000313" key="8">
    <source>
        <dbReference type="Proteomes" id="UP000198407"/>
    </source>
</evidence>
<evidence type="ECO:0000313" key="7">
    <source>
        <dbReference type="EMBL" id="SNR91286.1"/>
    </source>
</evidence>
<evidence type="ECO:0000256" key="4">
    <source>
        <dbReference type="ARBA" id="ARBA00023163"/>
    </source>
</evidence>
<gene>
    <name evidence="7" type="ORF">SAMN05444352_101230</name>
</gene>
<evidence type="ECO:0000259" key="6">
    <source>
        <dbReference type="PROSITE" id="PS50931"/>
    </source>
</evidence>
<dbReference type="InterPro" id="IPR036390">
    <property type="entry name" value="WH_DNA-bd_sf"/>
</dbReference>
<dbReference type="Pfam" id="PF00126">
    <property type="entry name" value="HTH_1"/>
    <property type="match status" value="1"/>
</dbReference>
<sequence>MPAKDRAAVPKRTPVPHMDLRQLRYFIALNDHRSFVRAAEAMGITQPAFSRSIQGLEQEFGCVLVDRGSKDLRPTPEGQVVLQHALRLVQGANQLSNDVRRMTKLDAGELHFGSGPAPAADLVPRALSQFVKVHPRVQTRLSVDHWENLSRALNREEIEFFIADIRHFEADPSFQTLPLTPRRGLFFCRPGHPLLAKDSLSTNDLFEYPLATPQILPGARKLLANLSGKTDFSPQVQTEHLPTLLKVVLDSEAIGIGPEEAFAGEIAAGALVELHWRNLPVNPESLNARCGIVSRAGYRLSPAARAMIEILVSLDQPAPQPRASASSRAASSISISP</sequence>
<evidence type="ECO:0000256" key="2">
    <source>
        <dbReference type="ARBA" id="ARBA00023015"/>
    </source>
</evidence>
<dbReference type="InterPro" id="IPR005119">
    <property type="entry name" value="LysR_subst-bd"/>
</dbReference>
<dbReference type="FunFam" id="1.10.10.10:FF:000001">
    <property type="entry name" value="LysR family transcriptional regulator"/>
    <property type="match status" value="1"/>
</dbReference>
<dbReference type="InterPro" id="IPR000847">
    <property type="entry name" value="LysR_HTH_N"/>
</dbReference>
<evidence type="ECO:0000256" key="1">
    <source>
        <dbReference type="ARBA" id="ARBA00009437"/>
    </source>
</evidence>
<evidence type="ECO:0000256" key="3">
    <source>
        <dbReference type="ARBA" id="ARBA00023125"/>
    </source>
</evidence>
<dbReference type="Pfam" id="PF03466">
    <property type="entry name" value="LysR_substrate"/>
    <property type="match status" value="1"/>
</dbReference>
<dbReference type="GO" id="GO:0005829">
    <property type="term" value="C:cytosol"/>
    <property type="evidence" value="ECO:0007669"/>
    <property type="project" value="TreeGrafter"/>
</dbReference>
<keyword evidence="4" id="KW-0804">Transcription</keyword>
<dbReference type="AlphaFoldDB" id="A0A239A6J6"/>
<dbReference type="Proteomes" id="UP000198407">
    <property type="component" value="Unassembled WGS sequence"/>
</dbReference>
<keyword evidence="3" id="KW-0238">DNA-binding</keyword>
<proteinExistence type="inferred from homology"/>
<dbReference type="GO" id="GO:0003700">
    <property type="term" value="F:DNA-binding transcription factor activity"/>
    <property type="evidence" value="ECO:0007669"/>
    <property type="project" value="InterPro"/>
</dbReference>
<dbReference type="GO" id="GO:0003677">
    <property type="term" value="F:DNA binding"/>
    <property type="evidence" value="ECO:0007669"/>
    <property type="project" value="UniProtKB-KW"/>
</dbReference>
<evidence type="ECO:0000256" key="5">
    <source>
        <dbReference type="SAM" id="MobiDB-lite"/>
    </source>
</evidence>
<feature type="region of interest" description="Disordered" evidence="5">
    <location>
        <begin position="318"/>
        <end position="337"/>
    </location>
</feature>
<dbReference type="EMBL" id="FZOL01000001">
    <property type="protein sequence ID" value="SNR91286.1"/>
    <property type="molecule type" value="Genomic_DNA"/>
</dbReference>
<dbReference type="InterPro" id="IPR050950">
    <property type="entry name" value="HTH-type_LysR_regulators"/>
</dbReference>
<dbReference type="InterPro" id="IPR036388">
    <property type="entry name" value="WH-like_DNA-bd_sf"/>
</dbReference>
<dbReference type="SUPFAM" id="SSF53850">
    <property type="entry name" value="Periplasmic binding protein-like II"/>
    <property type="match status" value="1"/>
</dbReference>
<dbReference type="PROSITE" id="PS50931">
    <property type="entry name" value="HTH_LYSR"/>
    <property type="match status" value="1"/>
</dbReference>
<feature type="domain" description="HTH lysR-type" evidence="6">
    <location>
        <begin position="18"/>
        <end position="75"/>
    </location>
</feature>
<keyword evidence="2" id="KW-0805">Transcription regulation</keyword>
<dbReference type="PANTHER" id="PTHR30419:SF30">
    <property type="entry name" value="LYSR FAMILY TRANSCRIPTIONAL REGULATOR"/>
    <property type="match status" value="1"/>
</dbReference>
<feature type="compositionally biased region" description="Low complexity" evidence="5">
    <location>
        <begin position="321"/>
        <end position="337"/>
    </location>
</feature>
<dbReference type="SUPFAM" id="SSF46785">
    <property type="entry name" value="Winged helix' DNA-binding domain"/>
    <property type="match status" value="1"/>
</dbReference>
<comment type="similarity">
    <text evidence="1">Belongs to the LysR transcriptional regulatory family.</text>
</comment>
<dbReference type="PANTHER" id="PTHR30419">
    <property type="entry name" value="HTH-TYPE TRANSCRIPTIONAL REGULATOR YBHD"/>
    <property type="match status" value="1"/>
</dbReference>